<reference evidence="5 6" key="1">
    <citation type="journal article" date="2013" name="ISME J.">
        <title>By their genes ye shall know them: genomic signatures of predatory bacteria.</title>
        <authorList>
            <person name="Pasternak Z."/>
            <person name="Pietrokovski S."/>
            <person name="Rotem O."/>
            <person name="Gophna U."/>
            <person name="Lurie-Weinberger M.N."/>
            <person name="Jurkevitch E."/>
        </authorList>
    </citation>
    <scope>NUCLEOTIDE SEQUENCE [LARGE SCALE GENOMIC DNA]</scope>
    <source>
        <strain evidence="5 6">JSS</strain>
    </source>
</reference>
<dbReference type="InterPro" id="IPR019734">
    <property type="entry name" value="TPR_rpt"/>
</dbReference>
<dbReference type="EMBL" id="CP003537">
    <property type="protein sequence ID" value="AGH94949.1"/>
    <property type="molecule type" value="Genomic_DNA"/>
</dbReference>
<name>M4VP88_9BACT</name>
<dbReference type="PROSITE" id="PS50005">
    <property type="entry name" value="TPR"/>
    <property type="match status" value="1"/>
</dbReference>
<evidence type="ECO:0000256" key="1">
    <source>
        <dbReference type="ARBA" id="ARBA00022737"/>
    </source>
</evidence>
<evidence type="ECO:0000313" key="5">
    <source>
        <dbReference type="EMBL" id="AGH94949.1"/>
    </source>
</evidence>
<dbReference type="RefSeq" id="WP_015469439.1">
    <property type="nucleotide sequence ID" value="NC_020813.1"/>
</dbReference>
<evidence type="ECO:0000256" key="3">
    <source>
        <dbReference type="PROSITE-ProRule" id="PRU00339"/>
    </source>
</evidence>
<accession>M4VP88</accession>
<dbReference type="KEGG" id="bex:A11Q_729"/>
<dbReference type="STRING" id="1184267.A11Q_729"/>
<keyword evidence="6" id="KW-1185">Reference proteome</keyword>
<feature type="signal peptide" evidence="4">
    <location>
        <begin position="1"/>
        <end position="19"/>
    </location>
</feature>
<evidence type="ECO:0000313" key="6">
    <source>
        <dbReference type="Proteomes" id="UP000012040"/>
    </source>
</evidence>
<sequence>MRYLIVFVLALGLWGCSSTQEQTSSTLTEPQLSEIDLLDAETKPQVAAPVATPPTTSIPAELQQALASGNSDRIKSVSQSILLGDNKNVPALNALAMSYYNSSQLNAATVLLDKAVVLSPRASEVHNNIGVVRLARGDKSDAIVSFQKALELNPDSYIAASNLSSIYLREKDFIKAIPVLSTFVNKGAADLDGRSNYAVALAATGKTSDAVAIYDKILQEKPDHKNAMLNYSILLIEKQQKYQEGLDLLNRLKFVGSANESRQLINDLEVKAKAGLK</sequence>
<evidence type="ECO:0000256" key="2">
    <source>
        <dbReference type="ARBA" id="ARBA00022803"/>
    </source>
</evidence>
<dbReference type="PATRIC" id="fig|1184267.3.peg.738"/>
<dbReference type="SUPFAM" id="SSF48452">
    <property type="entry name" value="TPR-like"/>
    <property type="match status" value="1"/>
</dbReference>
<keyword evidence="4" id="KW-0732">Signal</keyword>
<dbReference type="HOGENOM" id="CLU_1003494_0_0_7"/>
<dbReference type="PROSITE" id="PS50293">
    <property type="entry name" value="TPR_REGION"/>
    <property type="match status" value="1"/>
</dbReference>
<dbReference type="OrthoDB" id="5291156at2"/>
<proteinExistence type="predicted"/>
<dbReference type="PANTHER" id="PTHR44186:SF1">
    <property type="entry name" value="BARDET-BIEDL SYNDROME 4 PROTEIN"/>
    <property type="match status" value="1"/>
</dbReference>
<keyword evidence="1" id="KW-0677">Repeat</keyword>
<dbReference type="eggNOG" id="COG5010">
    <property type="taxonomic scope" value="Bacteria"/>
</dbReference>
<protein>
    <submittedName>
        <fullName evidence="5">Adventurous gliding motility protein T</fullName>
    </submittedName>
</protein>
<dbReference type="Gene3D" id="1.25.40.10">
    <property type="entry name" value="Tetratricopeptide repeat domain"/>
    <property type="match status" value="1"/>
</dbReference>
<evidence type="ECO:0000256" key="4">
    <source>
        <dbReference type="SAM" id="SignalP"/>
    </source>
</evidence>
<feature type="chain" id="PRO_5004060386" evidence="4">
    <location>
        <begin position="20"/>
        <end position="277"/>
    </location>
</feature>
<organism evidence="5 6">
    <name type="scientific">Pseudobdellovibrio exovorus JSS</name>
    <dbReference type="NCBI Taxonomy" id="1184267"/>
    <lineage>
        <taxon>Bacteria</taxon>
        <taxon>Pseudomonadati</taxon>
        <taxon>Bdellovibrionota</taxon>
        <taxon>Bdellovibrionia</taxon>
        <taxon>Bdellovibrionales</taxon>
        <taxon>Pseudobdellovibrionaceae</taxon>
        <taxon>Pseudobdellovibrio</taxon>
    </lineage>
</organism>
<dbReference type="Pfam" id="PF00515">
    <property type="entry name" value="TPR_1"/>
    <property type="match status" value="1"/>
</dbReference>
<keyword evidence="2 3" id="KW-0802">TPR repeat</keyword>
<dbReference type="PANTHER" id="PTHR44186">
    <property type="match status" value="1"/>
</dbReference>
<dbReference type="AlphaFoldDB" id="M4VP88"/>
<dbReference type="SMART" id="SM00028">
    <property type="entry name" value="TPR"/>
    <property type="match status" value="3"/>
</dbReference>
<feature type="repeat" description="TPR" evidence="3">
    <location>
        <begin position="123"/>
        <end position="156"/>
    </location>
</feature>
<dbReference type="InterPro" id="IPR011990">
    <property type="entry name" value="TPR-like_helical_dom_sf"/>
</dbReference>
<gene>
    <name evidence="5" type="ORF">A11Q_729</name>
</gene>
<dbReference type="Proteomes" id="UP000012040">
    <property type="component" value="Chromosome"/>
</dbReference>